<sequence>MIVDQQNPTPKIHKKSPSPLKHHHRNKQHENENEIVSVENAENDFPNVIESKRSQTQSEVKKRRKVSPKDDFKIERVPQTQKPMKKRRSKSVIRETRNKPFLNVEMIFEDIKRPKKRHWNPRQKTQWKHFEIPKPPQIDNTLIIMNYNNDFSLHKLMKQVVKE</sequence>
<organism evidence="2 3">
    <name type="scientific">Tritrichomonas foetus</name>
    <dbReference type="NCBI Taxonomy" id="1144522"/>
    <lineage>
        <taxon>Eukaryota</taxon>
        <taxon>Metamonada</taxon>
        <taxon>Parabasalia</taxon>
        <taxon>Tritrichomonadida</taxon>
        <taxon>Tritrichomonadidae</taxon>
        <taxon>Tritrichomonas</taxon>
    </lineage>
</organism>
<keyword evidence="3" id="KW-1185">Reference proteome</keyword>
<dbReference type="VEuPathDB" id="TrichDB:TRFO_23873"/>
<comment type="caution">
    <text evidence="2">The sequence shown here is derived from an EMBL/GenBank/DDBJ whole genome shotgun (WGS) entry which is preliminary data.</text>
</comment>
<gene>
    <name evidence="2" type="ORF">TRFO_23873</name>
</gene>
<dbReference type="AlphaFoldDB" id="A0A1J4K977"/>
<dbReference type="EMBL" id="MLAK01000686">
    <property type="protein sequence ID" value="OHT07771.1"/>
    <property type="molecule type" value="Genomic_DNA"/>
</dbReference>
<feature type="compositionally biased region" description="Basic residues" evidence="1">
    <location>
        <begin position="11"/>
        <end position="27"/>
    </location>
</feature>
<reference evidence="2" key="1">
    <citation type="submission" date="2016-10" db="EMBL/GenBank/DDBJ databases">
        <authorList>
            <person name="Benchimol M."/>
            <person name="Almeida L.G."/>
            <person name="Vasconcelos A.T."/>
            <person name="Perreira-Neves A."/>
            <person name="Rosa I.A."/>
            <person name="Tasca T."/>
            <person name="Bogo M.R."/>
            <person name="de Souza W."/>
        </authorList>
    </citation>
    <scope>NUCLEOTIDE SEQUENCE [LARGE SCALE GENOMIC DNA]</scope>
    <source>
        <strain evidence="2">K</strain>
    </source>
</reference>
<name>A0A1J4K977_9EUKA</name>
<accession>A0A1J4K977</accession>
<evidence type="ECO:0000256" key="1">
    <source>
        <dbReference type="SAM" id="MobiDB-lite"/>
    </source>
</evidence>
<proteinExistence type="predicted"/>
<dbReference type="RefSeq" id="XP_068360907.1">
    <property type="nucleotide sequence ID" value="XM_068503423.1"/>
</dbReference>
<dbReference type="Proteomes" id="UP000179807">
    <property type="component" value="Unassembled WGS sequence"/>
</dbReference>
<feature type="compositionally biased region" description="Basic and acidic residues" evidence="1">
    <location>
        <begin position="67"/>
        <end position="76"/>
    </location>
</feature>
<evidence type="ECO:0000313" key="3">
    <source>
        <dbReference type="Proteomes" id="UP000179807"/>
    </source>
</evidence>
<dbReference type="GeneID" id="94838127"/>
<feature type="region of interest" description="Disordered" evidence="1">
    <location>
        <begin position="1"/>
        <end position="96"/>
    </location>
</feature>
<protein>
    <submittedName>
        <fullName evidence="2">Uncharacterized protein</fullName>
    </submittedName>
</protein>
<evidence type="ECO:0000313" key="2">
    <source>
        <dbReference type="EMBL" id="OHT07771.1"/>
    </source>
</evidence>